<gene>
    <name evidence="1" type="ORF">D0Q02_29700</name>
</gene>
<protein>
    <submittedName>
        <fullName evidence="1">Tat pathway signal protein</fullName>
    </submittedName>
</protein>
<reference evidence="1 2" key="1">
    <citation type="submission" date="2018-08" db="EMBL/GenBank/DDBJ databases">
        <title>Verrucosispora craniellae sp. nov., isolated from a marine sponge in the South China Sea.</title>
        <authorList>
            <person name="Li L."/>
            <person name="Lin H.W."/>
        </authorList>
    </citation>
    <scope>NUCLEOTIDE SEQUENCE [LARGE SCALE GENOMIC DNA]</scope>
    <source>
        <strain evidence="1 2">LHW63014</strain>
    </source>
</reference>
<dbReference type="Proteomes" id="UP000262621">
    <property type="component" value="Unassembled WGS sequence"/>
</dbReference>
<dbReference type="OrthoDB" id="3213425at2"/>
<comment type="caution">
    <text evidence="1">The sequence shown here is derived from an EMBL/GenBank/DDBJ whole genome shotgun (WGS) entry which is preliminary data.</text>
</comment>
<accession>A0A372FRH8</accession>
<dbReference type="AlphaFoldDB" id="A0A372FRH8"/>
<keyword evidence="2" id="KW-1185">Reference proteome</keyword>
<name>A0A372FRH8_9ACTN</name>
<sequence length="464" mass="50057">MPQPGPGNAKLAAVIAEAGMSHAEVARALVRVAQESNANEFVGVGRSHVSHWIAGSKPSGRAPVLLCEALSRKLGRVVTLDEIGLPGQPLSSADMLGWQVDTLSALTELGRVDVDAERRRVLSTAAYSLAALALPSDRWWTHMAERGQTRGAAAGRHVSKGDVEAVIDMVSLFSRVDQRRGGGHARSAVVQYLTSDVATYLRGRYADENLRRDMFTAASELAYLAGWMAFDNGEHNVGQHYFNVAVKLAAEADNPAMAGHVLRAMAHQAVDLGHHKHALDLAAASVDGKRYESASPRERALLGVVYARALAVNGEKQRSARALLRAEDDLSSASQGDDEPGRVFFFAEASLAHETACALRDTGDLAGAARHFRRSVRTRKASAFTRTHAVTLGYMGAVQARQGEIEEACGTWSRALDAMDGVRSGRTRQVAVDMRAILAPYTRRNIRAVRDIDTRAKSYLATFA</sequence>
<proteinExistence type="predicted"/>
<dbReference type="EMBL" id="QVFU01000085">
    <property type="protein sequence ID" value="RFS41031.1"/>
    <property type="molecule type" value="Genomic_DNA"/>
</dbReference>
<organism evidence="1 2">
    <name type="scientific">Micromonospora craniellae</name>
    <dbReference type="NCBI Taxonomy" id="2294034"/>
    <lineage>
        <taxon>Bacteria</taxon>
        <taxon>Bacillati</taxon>
        <taxon>Actinomycetota</taxon>
        <taxon>Actinomycetes</taxon>
        <taxon>Micromonosporales</taxon>
        <taxon>Micromonosporaceae</taxon>
        <taxon>Micromonospora</taxon>
    </lineage>
</organism>
<evidence type="ECO:0000313" key="2">
    <source>
        <dbReference type="Proteomes" id="UP000262621"/>
    </source>
</evidence>
<dbReference type="SUPFAM" id="SSF48452">
    <property type="entry name" value="TPR-like"/>
    <property type="match status" value="1"/>
</dbReference>
<dbReference type="InterPro" id="IPR011990">
    <property type="entry name" value="TPR-like_helical_dom_sf"/>
</dbReference>
<evidence type="ECO:0000313" key="1">
    <source>
        <dbReference type="EMBL" id="RFS41031.1"/>
    </source>
</evidence>
<dbReference type="Gene3D" id="1.25.40.10">
    <property type="entry name" value="Tetratricopeptide repeat domain"/>
    <property type="match status" value="1"/>
</dbReference>